<dbReference type="RefSeq" id="WP_143915192.1">
    <property type="nucleotide sequence ID" value="NZ_CANMXV010000003.1"/>
</dbReference>
<dbReference type="Gene3D" id="1.10.1660.10">
    <property type="match status" value="1"/>
</dbReference>
<evidence type="ECO:0000259" key="1">
    <source>
        <dbReference type="Pfam" id="PF12728"/>
    </source>
</evidence>
<dbReference type="OrthoDB" id="1122817at2"/>
<feature type="domain" description="Helix-turn-helix" evidence="1">
    <location>
        <begin position="48"/>
        <end position="93"/>
    </location>
</feature>
<keyword evidence="3" id="KW-1185">Reference proteome</keyword>
<sequence length="99" mass="11376">MKETQIHLIGMEESDLQALVEKSIHRNIGSKIDRILAHITKEQGEEIFTVKQVSKMLGVHTETLRLHIREGYLECKKAGRKYIITKAQLDSYLSYKGHA</sequence>
<gene>
    <name evidence="2" type="ORF">FOF46_01170</name>
</gene>
<accession>A0A554VRM0</accession>
<evidence type="ECO:0000313" key="2">
    <source>
        <dbReference type="EMBL" id="TSE11268.1"/>
    </source>
</evidence>
<dbReference type="InterPro" id="IPR009061">
    <property type="entry name" value="DNA-bd_dom_put_sf"/>
</dbReference>
<name>A0A554VRM0_9FLAO</name>
<reference evidence="2 3" key="1">
    <citation type="submission" date="2019-07" db="EMBL/GenBank/DDBJ databases">
        <title>The draft genome sequence of Aquimarina algiphila M91.</title>
        <authorList>
            <person name="Meng X."/>
        </authorList>
    </citation>
    <scope>NUCLEOTIDE SEQUENCE [LARGE SCALE GENOMIC DNA]</scope>
    <source>
        <strain evidence="2 3">M91</strain>
    </source>
</reference>
<organism evidence="2 3">
    <name type="scientific">Aquimarina algiphila</name>
    <dbReference type="NCBI Taxonomy" id="2047982"/>
    <lineage>
        <taxon>Bacteria</taxon>
        <taxon>Pseudomonadati</taxon>
        <taxon>Bacteroidota</taxon>
        <taxon>Flavobacteriia</taxon>
        <taxon>Flavobacteriales</taxon>
        <taxon>Flavobacteriaceae</taxon>
        <taxon>Aquimarina</taxon>
    </lineage>
</organism>
<dbReference type="EMBL" id="VLNR01000002">
    <property type="protein sequence ID" value="TSE11268.1"/>
    <property type="molecule type" value="Genomic_DNA"/>
</dbReference>
<proteinExistence type="predicted"/>
<dbReference type="InterPro" id="IPR010093">
    <property type="entry name" value="SinI_DNA-bd"/>
</dbReference>
<comment type="caution">
    <text evidence="2">The sequence shown here is derived from an EMBL/GenBank/DDBJ whole genome shotgun (WGS) entry which is preliminary data.</text>
</comment>
<protein>
    <submittedName>
        <fullName evidence="2">Helix-turn-helix domain-containing protein</fullName>
    </submittedName>
</protein>
<dbReference type="GO" id="GO:0003677">
    <property type="term" value="F:DNA binding"/>
    <property type="evidence" value="ECO:0007669"/>
    <property type="project" value="InterPro"/>
</dbReference>
<dbReference type="InterPro" id="IPR041657">
    <property type="entry name" value="HTH_17"/>
</dbReference>
<dbReference type="Proteomes" id="UP000318833">
    <property type="component" value="Unassembled WGS sequence"/>
</dbReference>
<dbReference type="SUPFAM" id="SSF46955">
    <property type="entry name" value="Putative DNA-binding domain"/>
    <property type="match status" value="1"/>
</dbReference>
<dbReference type="NCBIfam" id="TIGR01764">
    <property type="entry name" value="excise"/>
    <property type="match status" value="1"/>
</dbReference>
<evidence type="ECO:0000313" key="3">
    <source>
        <dbReference type="Proteomes" id="UP000318833"/>
    </source>
</evidence>
<dbReference type="Pfam" id="PF12728">
    <property type="entry name" value="HTH_17"/>
    <property type="match status" value="1"/>
</dbReference>
<dbReference type="AlphaFoldDB" id="A0A554VRM0"/>